<protein>
    <submittedName>
        <fullName evidence="2">Uncharacterized protein</fullName>
    </submittedName>
</protein>
<name>A0AAW1HY13_SAPOF</name>
<evidence type="ECO:0000313" key="3">
    <source>
        <dbReference type="Proteomes" id="UP001443914"/>
    </source>
</evidence>
<dbReference type="AlphaFoldDB" id="A0AAW1HY13"/>
<organism evidence="2 3">
    <name type="scientific">Saponaria officinalis</name>
    <name type="common">Common soapwort</name>
    <name type="synonym">Lychnis saponaria</name>
    <dbReference type="NCBI Taxonomy" id="3572"/>
    <lineage>
        <taxon>Eukaryota</taxon>
        <taxon>Viridiplantae</taxon>
        <taxon>Streptophyta</taxon>
        <taxon>Embryophyta</taxon>
        <taxon>Tracheophyta</taxon>
        <taxon>Spermatophyta</taxon>
        <taxon>Magnoliopsida</taxon>
        <taxon>eudicotyledons</taxon>
        <taxon>Gunneridae</taxon>
        <taxon>Pentapetalae</taxon>
        <taxon>Caryophyllales</taxon>
        <taxon>Caryophyllaceae</taxon>
        <taxon>Caryophylleae</taxon>
        <taxon>Saponaria</taxon>
    </lineage>
</organism>
<sequence>MATFTMKRTMMKIFPNIRLLLSLIFSITSLFFFTYYGFVSADYTNTLNLNDANLPPSSNCNSDFTCEFEEMKLRLSKLEVSLDVTEHELNTKSVHILQCEEKIEQLSQTIHQLEVNLSNVEEAPDYEQVIDIFEKQVRELEAGVRRNDRELQLLKHRAKDSDNWVDSLSAQVKTMAVIVSELWFHVQKLEQAQEVIERRTAELRRYIRNQKCFFFKFISNFGGRRYQEVVAPYTSKALNLLEKSLSAVKKYHHQLQGSVKRAIDKHELTVLAGEESIFLLVSFIMILGKSTDSHYWISIKFVFCITGFYHIHFTHHACLDMFVVTTKMTKQLYSNHHR</sequence>
<keyword evidence="1" id="KW-0175">Coiled coil</keyword>
<gene>
    <name evidence="2" type="ORF">RND81_10G042100</name>
</gene>
<evidence type="ECO:0000313" key="2">
    <source>
        <dbReference type="EMBL" id="KAK9681991.1"/>
    </source>
</evidence>
<dbReference type="PANTHER" id="PTHR34360">
    <property type="entry name" value="OS08G0519400 PROTEIN"/>
    <property type="match status" value="1"/>
</dbReference>
<dbReference type="Proteomes" id="UP001443914">
    <property type="component" value="Unassembled WGS sequence"/>
</dbReference>
<dbReference type="PANTHER" id="PTHR34360:SF2">
    <property type="entry name" value="MYOSIN HEAVY CHAIN-LIKE PROTEIN"/>
    <property type="match status" value="1"/>
</dbReference>
<reference evidence="2" key="1">
    <citation type="submission" date="2024-03" db="EMBL/GenBank/DDBJ databases">
        <title>WGS assembly of Saponaria officinalis var. Norfolk2.</title>
        <authorList>
            <person name="Jenkins J."/>
            <person name="Shu S."/>
            <person name="Grimwood J."/>
            <person name="Barry K."/>
            <person name="Goodstein D."/>
            <person name="Schmutz J."/>
            <person name="Leebens-Mack J."/>
            <person name="Osbourn A."/>
        </authorList>
    </citation>
    <scope>NUCLEOTIDE SEQUENCE [LARGE SCALE GENOMIC DNA]</scope>
    <source>
        <strain evidence="2">JIC</strain>
    </source>
</reference>
<proteinExistence type="predicted"/>
<feature type="coiled-coil region" evidence="1">
    <location>
        <begin position="68"/>
        <end position="123"/>
    </location>
</feature>
<dbReference type="EMBL" id="JBDFQZ010000010">
    <property type="protein sequence ID" value="KAK9681991.1"/>
    <property type="molecule type" value="Genomic_DNA"/>
</dbReference>
<evidence type="ECO:0000256" key="1">
    <source>
        <dbReference type="SAM" id="Coils"/>
    </source>
</evidence>
<comment type="caution">
    <text evidence="2">The sequence shown here is derived from an EMBL/GenBank/DDBJ whole genome shotgun (WGS) entry which is preliminary data.</text>
</comment>
<keyword evidence="3" id="KW-1185">Reference proteome</keyword>
<accession>A0AAW1HY13</accession>
<dbReference type="SUPFAM" id="SSF57997">
    <property type="entry name" value="Tropomyosin"/>
    <property type="match status" value="1"/>
</dbReference>